<dbReference type="Gene3D" id="3.60.40.10">
    <property type="entry name" value="PPM-type phosphatase domain"/>
    <property type="match status" value="1"/>
</dbReference>
<proteinExistence type="predicted"/>
<dbReference type="Pfam" id="PF13581">
    <property type="entry name" value="HATPase_c_2"/>
    <property type="match status" value="1"/>
</dbReference>
<sequence length="354" mass="37571">METVLNIEGAQRLFKINEPSDVAVARRAGVDLAASIGFSEVLSGQLAIVITEAATNIVKHAQQGEVLLRIIQRQQDSAGGELSVLGIEVLAVDAGPGIADLDFQMQDGHSTVGTYGVGLGSIQRLSHYMSVYSQSGSGTVLLAILWSREGSVDNTEWEVGLVCLPLPSEQECGDAAYVDDSNGTLIAMVADGLGHGPEAALASGAAVEALRSSSAAGGLAKVTPQMMLQQIHLAMQRTRGAAIAIAQISRATSQLTFAGVGNIAGCVITEQRRNHLISHNGIVGSNIRKIHEFALEWPYQALLILHSDGLSTKWDMNAYQGLVNAHPALIAAVLYRDFYRGRDDVTVLVVRQHT</sequence>
<evidence type="ECO:0000313" key="3">
    <source>
        <dbReference type="Proteomes" id="UP001629246"/>
    </source>
</evidence>
<name>A0ABW9AAW1_9BURK</name>
<dbReference type="RefSeq" id="WP_408158774.1">
    <property type="nucleotide sequence ID" value="NZ_JAQQFM010000006.1"/>
</dbReference>
<dbReference type="Pfam" id="PF07228">
    <property type="entry name" value="SpoIIE"/>
    <property type="match status" value="1"/>
</dbReference>
<comment type="caution">
    <text evidence="2">The sequence shown here is derived from an EMBL/GenBank/DDBJ whole genome shotgun (WGS) entry which is preliminary data.</text>
</comment>
<dbReference type="InterPro" id="IPR003594">
    <property type="entry name" value="HATPase_dom"/>
</dbReference>
<dbReference type="EMBL" id="JAQQFM010000006">
    <property type="protein sequence ID" value="MFL9925584.1"/>
    <property type="molecule type" value="Genomic_DNA"/>
</dbReference>
<evidence type="ECO:0000259" key="1">
    <source>
        <dbReference type="SMART" id="SM00331"/>
    </source>
</evidence>
<dbReference type="InterPro" id="IPR039248">
    <property type="entry name" value="Ptase_RsbX"/>
</dbReference>
<keyword evidence="3" id="KW-1185">Reference proteome</keyword>
<reference evidence="2 3" key="1">
    <citation type="journal article" date="2024" name="Chem. Sci.">
        <title>Discovery of megapolipeptins by genome mining of a Burkholderiales bacteria collection.</title>
        <authorList>
            <person name="Paulo B.S."/>
            <person name="Recchia M.J.J."/>
            <person name="Lee S."/>
            <person name="Fergusson C.H."/>
            <person name="Romanowski S.B."/>
            <person name="Hernandez A."/>
            <person name="Krull N."/>
            <person name="Liu D.Y."/>
            <person name="Cavanagh H."/>
            <person name="Bos A."/>
            <person name="Gray C.A."/>
            <person name="Murphy B.T."/>
            <person name="Linington R.G."/>
            <person name="Eustaquio A.S."/>
        </authorList>
    </citation>
    <scope>NUCLEOTIDE SEQUENCE [LARGE SCALE GENOMIC DNA]</scope>
    <source>
        <strain evidence="2 3">RL21-008-BIB-A</strain>
    </source>
</reference>
<dbReference type="SMART" id="SM00331">
    <property type="entry name" value="PP2C_SIG"/>
    <property type="match status" value="1"/>
</dbReference>
<dbReference type="PANTHER" id="PTHR35801">
    <property type="entry name" value="PHOSPHOSERINE PHOSPHATASE RSBX"/>
    <property type="match status" value="1"/>
</dbReference>
<protein>
    <submittedName>
        <fullName evidence="2">SpoIIE family protein phosphatase</fullName>
    </submittedName>
</protein>
<dbReference type="InterPro" id="IPR036890">
    <property type="entry name" value="HATPase_C_sf"/>
</dbReference>
<dbReference type="PANTHER" id="PTHR35801:SF1">
    <property type="entry name" value="PHOSPHOSERINE PHOSPHATASE RSBX"/>
    <property type="match status" value="1"/>
</dbReference>
<accession>A0ABW9AAW1</accession>
<dbReference type="InterPro" id="IPR036457">
    <property type="entry name" value="PPM-type-like_dom_sf"/>
</dbReference>
<gene>
    <name evidence="2" type="ORF">PQR62_14995</name>
</gene>
<dbReference type="Gene3D" id="3.30.565.10">
    <property type="entry name" value="Histidine kinase-like ATPase, C-terminal domain"/>
    <property type="match status" value="1"/>
</dbReference>
<organism evidence="2 3">
    <name type="scientific">Herbaspirillum lusitanum</name>
    <dbReference type="NCBI Taxonomy" id="213312"/>
    <lineage>
        <taxon>Bacteria</taxon>
        <taxon>Pseudomonadati</taxon>
        <taxon>Pseudomonadota</taxon>
        <taxon>Betaproteobacteria</taxon>
        <taxon>Burkholderiales</taxon>
        <taxon>Oxalobacteraceae</taxon>
        <taxon>Herbaspirillum</taxon>
    </lineage>
</organism>
<dbReference type="SUPFAM" id="SSF55874">
    <property type="entry name" value="ATPase domain of HSP90 chaperone/DNA topoisomerase II/histidine kinase"/>
    <property type="match status" value="1"/>
</dbReference>
<dbReference type="SUPFAM" id="SSF81606">
    <property type="entry name" value="PP2C-like"/>
    <property type="match status" value="1"/>
</dbReference>
<feature type="domain" description="PPM-type phosphatase" evidence="1">
    <location>
        <begin position="168"/>
        <end position="352"/>
    </location>
</feature>
<dbReference type="InterPro" id="IPR001932">
    <property type="entry name" value="PPM-type_phosphatase-like_dom"/>
</dbReference>
<evidence type="ECO:0000313" key="2">
    <source>
        <dbReference type="EMBL" id="MFL9925584.1"/>
    </source>
</evidence>
<dbReference type="Proteomes" id="UP001629246">
    <property type="component" value="Unassembled WGS sequence"/>
</dbReference>